<protein>
    <recommendedName>
        <fullName evidence="3">HK97 gp10 family phage protein</fullName>
    </recommendedName>
</protein>
<evidence type="ECO:0000313" key="1">
    <source>
        <dbReference type="EMBL" id="TLQ05478.1"/>
    </source>
</evidence>
<dbReference type="InterPro" id="IPR010064">
    <property type="entry name" value="HK97-gp10_tail"/>
</dbReference>
<comment type="caution">
    <text evidence="1">The sequence shown here is derived from an EMBL/GenBank/DDBJ whole genome shotgun (WGS) entry which is preliminary data.</text>
</comment>
<dbReference type="OrthoDB" id="886754at2"/>
<dbReference type="AlphaFoldDB" id="A0A5R9BXL8"/>
<dbReference type="EMBL" id="VBTH01000002">
    <property type="protein sequence ID" value="TLQ05478.1"/>
    <property type="molecule type" value="Genomic_DNA"/>
</dbReference>
<evidence type="ECO:0000313" key="2">
    <source>
        <dbReference type="Proteomes" id="UP000305541"/>
    </source>
</evidence>
<evidence type="ECO:0008006" key="3">
    <source>
        <dbReference type="Google" id="ProtNLM"/>
    </source>
</evidence>
<gene>
    <name evidence="1" type="ORF">FEZ51_02130</name>
</gene>
<reference evidence="1 2" key="1">
    <citation type="submission" date="2019-05" db="EMBL/GenBank/DDBJ databases">
        <title>The metagenome of a microbial culture collection derived from dairy environment covers the genomic content of the human microbiome.</title>
        <authorList>
            <person name="Roder T."/>
            <person name="Wuthrich D."/>
            <person name="Sattari Z."/>
            <person name="Von Ah U."/>
            <person name="Bar C."/>
            <person name="Ronchi F."/>
            <person name="Macpherson A.J."/>
            <person name="Ganal-Vonarburg S.C."/>
            <person name="Bruggmann R."/>
            <person name="Vergeres G."/>
        </authorList>
    </citation>
    <scope>NUCLEOTIDE SEQUENCE [LARGE SCALE GENOMIC DNA]</scope>
    <source>
        <strain evidence="1 2">FAM 18815</strain>
    </source>
</reference>
<dbReference type="RefSeq" id="WP_138473822.1">
    <property type="nucleotide sequence ID" value="NZ_VBTH01000002.1"/>
</dbReference>
<accession>A0A5R9BXL8</accession>
<sequence>MSKRGKNSRRQVSTADKVRPYNYSEIPAIRYAVEDRYSNQIDRMIRALEAHGAHSSANHLKRQKQKIKRNTDKFLKAAATDARDEASNYLRTVAIGSNGTNYSKGFLFKTIKVKKQPDGSYQVAPLAVAKSKRGWYAYGAALEFGTQNMTAEPFMRPSSDRIRSKVQSKFIEAMRASKR</sequence>
<dbReference type="NCBIfam" id="TIGR01725">
    <property type="entry name" value="phge_HK97_gp10"/>
    <property type="match status" value="1"/>
</dbReference>
<organism evidence="1 2">
    <name type="scientific">Pediococcus stilesii</name>
    <dbReference type="NCBI Taxonomy" id="331679"/>
    <lineage>
        <taxon>Bacteria</taxon>
        <taxon>Bacillati</taxon>
        <taxon>Bacillota</taxon>
        <taxon>Bacilli</taxon>
        <taxon>Lactobacillales</taxon>
        <taxon>Lactobacillaceae</taxon>
        <taxon>Pediococcus</taxon>
    </lineage>
</organism>
<name>A0A5R9BXL8_9LACO</name>
<dbReference type="Proteomes" id="UP000305541">
    <property type="component" value="Unassembled WGS sequence"/>
</dbReference>
<proteinExistence type="predicted"/>